<gene>
    <name evidence="7" type="ORF">CLODIP_2_CD02605</name>
</gene>
<evidence type="ECO:0000256" key="4">
    <source>
        <dbReference type="ARBA" id="ARBA00022801"/>
    </source>
</evidence>
<dbReference type="GO" id="GO:0004081">
    <property type="term" value="F:bis(5'-nucleosyl)-tetraphosphatase (asymmetrical) activity"/>
    <property type="evidence" value="ECO:0007669"/>
    <property type="project" value="TreeGrafter"/>
</dbReference>
<proteinExistence type="inferred from homology"/>
<sequence>MSRRVTYLEEKPKAQVLIREIQMGEIRAAGFVIFRRLSNQIQYLLMQASYEPFHWTPPKGILAINFERYQSEKVTIFYYPGHVEEGEDNMETAKRETKEEAGIDFKDLKLTDFTKSLRYEVKGKPKVSVYFLAELVNPDTPVILSHEHKAFDWLQIDDACKSANFADMQELLNECQAYIDKV</sequence>
<feature type="domain" description="Nudix hydrolase" evidence="6">
    <location>
        <begin position="24"/>
        <end position="176"/>
    </location>
</feature>
<evidence type="ECO:0000256" key="3">
    <source>
        <dbReference type="ARBA" id="ARBA00022741"/>
    </source>
</evidence>
<reference evidence="7 8" key="1">
    <citation type="submission" date="2020-04" db="EMBL/GenBank/DDBJ databases">
        <authorList>
            <person name="Alioto T."/>
            <person name="Alioto T."/>
            <person name="Gomez Garrido J."/>
        </authorList>
    </citation>
    <scope>NUCLEOTIDE SEQUENCE [LARGE SCALE GENOMIC DNA]</scope>
</reference>
<comment type="similarity">
    <text evidence="1">Belongs to the Nudix hydrolase family.</text>
</comment>
<dbReference type="OrthoDB" id="276276at2759"/>
<dbReference type="SUPFAM" id="SSF55811">
    <property type="entry name" value="Nudix"/>
    <property type="match status" value="1"/>
</dbReference>
<accession>A0A8S1CMW4</accession>
<dbReference type="GO" id="GO:0006167">
    <property type="term" value="P:AMP biosynthetic process"/>
    <property type="evidence" value="ECO:0007669"/>
    <property type="project" value="TreeGrafter"/>
</dbReference>
<keyword evidence="3" id="KW-0547">Nucleotide-binding</keyword>
<evidence type="ECO:0000313" key="8">
    <source>
        <dbReference type="Proteomes" id="UP000494165"/>
    </source>
</evidence>
<keyword evidence="4" id="KW-0378">Hydrolase</keyword>
<dbReference type="PROSITE" id="PS00893">
    <property type="entry name" value="NUDIX_BOX"/>
    <property type="match status" value="1"/>
</dbReference>
<dbReference type="InterPro" id="IPR000086">
    <property type="entry name" value="NUDIX_hydrolase_dom"/>
</dbReference>
<dbReference type="CDD" id="cd03428">
    <property type="entry name" value="NUDIX_Ap4A_Nudt2"/>
    <property type="match status" value="1"/>
</dbReference>
<dbReference type="PANTHER" id="PTHR21340">
    <property type="entry name" value="DIADENOSINE 5,5-P1,P4-TETRAPHOSPHATE PYROPHOSPHOHYDROLASE MUTT"/>
    <property type="match status" value="1"/>
</dbReference>
<dbReference type="PROSITE" id="PS51462">
    <property type="entry name" value="NUDIX"/>
    <property type="match status" value="1"/>
</dbReference>
<dbReference type="GO" id="GO:0000166">
    <property type="term" value="F:nucleotide binding"/>
    <property type="evidence" value="ECO:0007669"/>
    <property type="project" value="UniProtKB-KW"/>
</dbReference>
<evidence type="ECO:0000313" key="7">
    <source>
        <dbReference type="EMBL" id="CAB3369655.1"/>
    </source>
</evidence>
<keyword evidence="8" id="KW-1185">Reference proteome</keyword>
<organism evidence="7 8">
    <name type="scientific">Cloeon dipterum</name>
    <dbReference type="NCBI Taxonomy" id="197152"/>
    <lineage>
        <taxon>Eukaryota</taxon>
        <taxon>Metazoa</taxon>
        <taxon>Ecdysozoa</taxon>
        <taxon>Arthropoda</taxon>
        <taxon>Hexapoda</taxon>
        <taxon>Insecta</taxon>
        <taxon>Pterygota</taxon>
        <taxon>Palaeoptera</taxon>
        <taxon>Ephemeroptera</taxon>
        <taxon>Pisciforma</taxon>
        <taxon>Baetidae</taxon>
        <taxon>Cloeon</taxon>
    </lineage>
</organism>
<dbReference type="EMBL" id="CADEPI010000046">
    <property type="protein sequence ID" value="CAB3369655.1"/>
    <property type="molecule type" value="Genomic_DNA"/>
</dbReference>
<dbReference type="InterPro" id="IPR015797">
    <property type="entry name" value="NUDIX_hydrolase-like_dom_sf"/>
</dbReference>
<dbReference type="PANTHER" id="PTHR21340:SF0">
    <property type="entry name" value="BIS(5'-NUCLEOSYL)-TETRAPHOSPHATASE [ASYMMETRICAL]"/>
    <property type="match status" value="1"/>
</dbReference>
<evidence type="ECO:0000256" key="1">
    <source>
        <dbReference type="ARBA" id="ARBA00005582"/>
    </source>
</evidence>
<dbReference type="InterPro" id="IPR051325">
    <property type="entry name" value="Nudix_hydrolase_domain"/>
</dbReference>
<comment type="caution">
    <text evidence="7">The sequence shown here is derived from an EMBL/GenBank/DDBJ whole genome shotgun (WGS) entry which is preliminary data.</text>
</comment>
<dbReference type="GO" id="GO:0006754">
    <property type="term" value="P:ATP biosynthetic process"/>
    <property type="evidence" value="ECO:0007669"/>
    <property type="project" value="TreeGrafter"/>
</dbReference>
<dbReference type="AlphaFoldDB" id="A0A8S1CMW4"/>
<dbReference type="Proteomes" id="UP000494165">
    <property type="component" value="Unassembled WGS sequence"/>
</dbReference>
<evidence type="ECO:0000259" key="6">
    <source>
        <dbReference type="PROSITE" id="PS51462"/>
    </source>
</evidence>
<name>A0A8S1CMW4_9INSE</name>
<dbReference type="Gene3D" id="3.90.79.10">
    <property type="entry name" value="Nucleoside Triphosphate Pyrophosphohydrolase"/>
    <property type="match status" value="1"/>
</dbReference>
<dbReference type="InterPro" id="IPR020084">
    <property type="entry name" value="NUDIX_hydrolase_CS"/>
</dbReference>
<dbReference type="Pfam" id="PF00293">
    <property type="entry name" value="NUDIX"/>
    <property type="match status" value="1"/>
</dbReference>
<protein>
    <recommendedName>
        <fullName evidence="2">Bis(5'-nucleosyl)-tetraphosphatase [asymmetrical]</fullName>
    </recommendedName>
    <alternativeName>
        <fullName evidence="5">Diadenosine 5',5'''-P1,P4-tetraphosphate asymmetrical hydrolase</fullName>
    </alternativeName>
</protein>
<dbReference type="InterPro" id="IPR003565">
    <property type="entry name" value="Tetra_PHTase"/>
</dbReference>
<evidence type="ECO:0000256" key="5">
    <source>
        <dbReference type="ARBA" id="ARBA00032644"/>
    </source>
</evidence>
<evidence type="ECO:0000256" key="2">
    <source>
        <dbReference type="ARBA" id="ARBA00018911"/>
    </source>
</evidence>